<dbReference type="RefSeq" id="WP_349655709.1">
    <property type="nucleotide sequence ID" value="NZ_CP144460.1"/>
</dbReference>
<proteinExistence type="predicted"/>
<dbReference type="PANTHER" id="PTHR37943">
    <property type="entry name" value="PROTEIN VES"/>
    <property type="match status" value="1"/>
</dbReference>
<dbReference type="InterPro" id="IPR010282">
    <property type="entry name" value="Uncharacterised_HutD/Ves"/>
</dbReference>
<dbReference type="Gene3D" id="2.60.120.10">
    <property type="entry name" value="Jelly Rolls"/>
    <property type="match status" value="1"/>
</dbReference>
<name>A0AAU7P4U5_9XANT</name>
<reference evidence="1" key="1">
    <citation type="submission" date="2024-02" db="EMBL/GenBank/DDBJ databases">
        <title>Complete genome sequence of Xanthomonas sp. 10-10.</title>
        <authorList>
            <person name="Biessy A."/>
            <person name="Ciotola M."/>
            <person name="Cadieux M."/>
            <person name="Soufiane B."/>
            <person name="Laforest M."/>
            <person name="Filion M."/>
        </authorList>
    </citation>
    <scope>NUCLEOTIDE SEQUENCE</scope>
    <source>
        <strain evidence="1">10-10</strain>
    </source>
</reference>
<dbReference type="AlphaFoldDB" id="A0AAU7P4U5"/>
<dbReference type="InterPro" id="IPR011051">
    <property type="entry name" value="RmlC_Cupin_sf"/>
</dbReference>
<organism evidence="1">
    <name type="scientific">Xanthomonas sp. 10-10</name>
    <dbReference type="NCBI Taxonomy" id="3115848"/>
    <lineage>
        <taxon>Bacteria</taxon>
        <taxon>Pseudomonadati</taxon>
        <taxon>Pseudomonadota</taxon>
        <taxon>Gammaproteobacteria</taxon>
        <taxon>Lysobacterales</taxon>
        <taxon>Lysobacteraceae</taxon>
        <taxon>Xanthomonas</taxon>
    </lineage>
</organism>
<accession>A0AAU7P4U5</accession>
<dbReference type="EMBL" id="CP144460">
    <property type="protein sequence ID" value="XBS36720.1"/>
    <property type="molecule type" value="Genomic_DNA"/>
</dbReference>
<dbReference type="Pfam" id="PF05962">
    <property type="entry name" value="HutD"/>
    <property type="match status" value="2"/>
</dbReference>
<sequence length="233" mass="25276">MQLTDLSSRVIPATEYHRERWRNQLGWTREILRLGEPEAWVLRLSIAEIERDAAFSAFPGIDRELVLLHGNGMRLQFGAGVLDPGDGAAHADGLITGTTDGDGGDAGTAGAARVVELLPPYQRVRFAGEEAVDARLLDGPTQDFNLMWRRDLLHTELLHRPLVGTMLFFADPGSAWAIHLLAGQASFGRDSELPPLAAGDTAWLSASTRTRYVLEGGGELLAIRVSPRAGTSD</sequence>
<dbReference type="InterPro" id="IPR014710">
    <property type="entry name" value="RmlC-like_jellyroll"/>
</dbReference>
<gene>
    <name evidence="1" type="ORF">VZ068_14705</name>
</gene>
<dbReference type="SUPFAM" id="SSF51182">
    <property type="entry name" value="RmlC-like cupins"/>
    <property type="match status" value="1"/>
</dbReference>
<dbReference type="PANTHER" id="PTHR37943:SF1">
    <property type="entry name" value="PROTEIN VES"/>
    <property type="match status" value="1"/>
</dbReference>
<protein>
    <submittedName>
        <fullName evidence="1">HutD family protein</fullName>
    </submittedName>
</protein>
<evidence type="ECO:0000313" key="1">
    <source>
        <dbReference type="EMBL" id="XBS36720.1"/>
    </source>
</evidence>
<dbReference type="CDD" id="cd20293">
    <property type="entry name" value="cupin_HutD_N"/>
    <property type="match status" value="1"/>
</dbReference>